<dbReference type="SUPFAM" id="SSF57845">
    <property type="entry name" value="B-box zinc-binding domain"/>
    <property type="match status" value="1"/>
</dbReference>
<dbReference type="SUPFAM" id="SSF101898">
    <property type="entry name" value="NHL repeat"/>
    <property type="match status" value="1"/>
</dbReference>
<dbReference type="PROSITE" id="PS50119">
    <property type="entry name" value="ZF_BBOX"/>
    <property type="match status" value="1"/>
</dbReference>
<sequence length="577" mass="65297">MFDILLSERASKFQFPFVALPDPESLNEAPVRRRHNFVIMNGGIPFEDQLLERDRELCNECNLNKIAYTLCTGCVTVFCGSCVNEHLQKMTCNGDTKRFIDVDNLLKRPPYCERHPGNVCTVFCNRCLAFTCQACIEVDGVRNDDCSAHLASSAGMYRELQTKAKQALQEVHFWIHTLGNLQTQIENRIGHLNRLKLNADEMQQQRIAIKMEVFVDATRKVNEASTYLNSCREFADEYDQRDYVSVADLLKVTQILDFEPSREYLNVLVQDTIFHMRHMHYAPNCEALNCQPSMGVLVDREPIHFESCLAMAGTEMFDRVSSIAFTGDLGEDSRLMVVDRNRSACYILPLGEPLSRFVNGSIKMHYRGLKAIFSEKTEKFVVSPMGSPAQIVAFDLDGNAEKHGSHDNNTVIVDMCTGRHQETVLLERNPQFVEISVIDSTPTKNSFRPGPDVLRNPIAIAADDRGDYLLLDRHFNQVRVIDNAGNLKHSFGSADYLKIPVAIEYDMVKGRVLVASVSEGQNFLTIYDKRYNLEKAFELRGMRGMITSISYASSNVLFVSTGHFVYSFSSRAFEADA</sequence>
<evidence type="ECO:0000313" key="3">
    <source>
        <dbReference type="EMBL" id="KAK0397810.1"/>
    </source>
</evidence>
<name>A0AA39H234_9BILA</name>
<proteinExistence type="predicted"/>
<dbReference type="AlphaFoldDB" id="A0AA39H234"/>
<keyword evidence="1" id="KW-0863">Zinc-finger</keyword>
<keyword evidence="1" id="KW-0862">Zinc</keyword>
<keyword evidence="4" id="KW-1185">Reference proteome</keyword>
<dbReference type="Gene3D" id="2.120.10.30">
    <property type="entry name" value="TolB, C-terminal domain"/>
    <property type="match status" value="1"/>
</dbReference>
<evidence type="ECO:0000259" key="2">
    <source>
        <dbReference type="PROSITE" id="PS50119"/>
    </source>
</evidence>
<evidence type="ECO:0000313" key="4">
    <source>
        <dbReference type="Proteomes" id="UP001175271"/>
    </source>
</evidence>
<accession>A0AA39H234</accession>
<dbReference type="EMBL" id="JAUCMV010000005">
    <property type="protein sequence ID" value="KAK0397810.1"/>
    <property type="molecule type" value="Genomic_DNA"/>
</dbReference>
<keyword evidence="1" id="KW-0479">Metal-binding</keyword>
<dbReference type="InterPro" id="IPR000315">
    <property type="entry name" value="Znf_B-box"/>
</dbReference>
<gene>
    <name evidence="3" type="ORF">QR680_002279</name>
</gene>
<reference evidence="3" key="1">
    <citation type="submission" date="2023-06" db="EMBL/GenBank/DDBJ databases">
        <title>Genomic analysis of the entomopathogenic nematode Steinernema hermaphroditum.</title>
        <authorList>
            <person name="Schwarz E.M."/>
            <person name="Heppert J.K."/>
            <person name="Baniya A."/>
            <person name="Schwartz H.T."/>
            <person name="Tan C.-H."/>
            <person name="Antoshechkin I."/>
            <person name="Sternberg P.W."/>
            <person name="Goodrich-Blair H."/>
            <person name="Dillman A.R."/>
        </authorList>
    </citation>
    <scope>NUCLEOTIDE SEQUENCE</scope>
    <source>
        <strain evidence="3">PS9179</strain>
        <tissue evidence="3">Whole animal</tissue>
    </source>
</reference>
<feature type="domain" description="B box-type" evidence="2">
    <location>
        <begin position="107"/>
        <end position="135"/>
    </location>
</feature>
<organism evidence="3 4">
    <name type="scientific">Steinernema hermaphroditum</name>
    <dbReference type="NCBI Taxonomy" id="289476"/>
    <lineage>
        <taxon>Eukaryota</taxon>
        <taxon>Metazoa</taxon>
        <taxon>Ecdysozoa</taxon>
        <taxon>Nematoda</taxon>
        <taxon>Chromadorea</taxon>
        <taxon>Rhabditida</taxon>
        <taxon>Tylenchina</taxon>
        <taxon>Panagrolaimomorpha</taxon>
        <taxon>Strongyloidoidea</taxon>
        <taxon>Steinernematidae</taxon>
        <taxon>Steinernema</taxon>
    </lineage>
</organism>
<dbReference type="GO" id="GO:0008270">
    <property type="term" value="F:zinc ion binding"/>
    <property type="evidence" value="ECO:0007669"/>
    <property type="project" value="UniProtKB-KW"/>
</dbReference>
<protein>
    <recommendedName>
        <fullName evidence="2">B box-type domain-containing protein</fullName>
    </recommendedName>
</protein>
<comment type="caution">
    <text evidence="3">The sequence shown here is derived from an EMBL/GenBank/DDBJ whole genome shotgun (WGS) entry which is preliminary data.</text>
</comment>
<dbReference type="InterPro" id="IPR011042">
    <property type="entry name" value="6-blade_b-propeller_TolB-like"/>
</dbReference>
<evidence type="ECO:0000256" key="1">
    <source>
        <dbReference type="PROSITE-ProRule" id="PRU00024"/>
    </source>
</evidence>
<dbReference type="Proteomes" id="UP001175271">
    <property type="component" value="Unassembled WGS sequence"/>
</dbReference>
<dbReference type="Gene3D" id="3.30.160.60">
    <property type="entry name" value="Classic Zinc Finger"/>
    <property type="match status" value="1"/>
</dbReference>